<keyword evidence="5 11" id="KW-0812">Transmembrane</keyword>
<dbReference type="PROSITE" id="PS52016">
    <property type="entry name" value="TONB_DEPENDENT_REC_3"/>
    <property type="match status" value="1"/>
</dbReference>
<dbReference type="PATRIC" id="fig|1331060.3.peg.3226"/>
<dbReference type="GO" id="GO:0006826">
    <property type="term" value="P:iron ion transport"/>
    <property type="evidence" value="ECO:0007669"/>
    <property type="project" value="UniProtKB-KW"/>
</dbReference>
<keyword evidence="4" id="KW-0410">Iron transport</keyword>
<dbReference type="OrthoDB" id="7051185at2"/>
<reference evidence="17 18" key="1">
    <citation type="journal article" date="2013" name="Genome Announc.">
        <title>Draft Genome Sequence of Sphingobium lactosutens Strain DS20T, Isolated from a Hexachlorocyclohexane Dumpsite.</title>
        <authorList>
            <person name="Kumar R."/>
            <person name="Dwivedi V."/>
            <person name="Negi V."/>
            <person name="Khurana J.P."/>
            <person name="Lal R."/>
        </authorList>
    </citation>
    <scope>NUCLEOTIDE SEQUENCE [LARGE SCALE GENOMIC DNA]</scope>
    <source>
        <strain evidence="17 18">DS20</strain>
    </source>
</reference>
<comment type="similarity">
    <text evidence="11 12">Belongs to the TonB-dependent receptor family.</text>
</comment>
<dbReference type="AlphaFoldDB" id="T0INM5"/>
<keyword evidence="8 12" id="KW-0798">TonB box</keyword>
<keyword evidence="3 11" id="KW-1134">Transmembrane beta strand</keyword>
<dbReference type="Pfam" id="PF00593">
    <property type="entry name" value="TonB_dep_Rec_b-barrel"/>
    <property type="match status" value="1"/>
</dbReference>
<feature type="compositionally biased region" description="Polar residues" evidence="13">
    <location>
        <begin position="29"/>
        <end position="46"/>
    </location>
</feature>
<evidence type="ECO:0000259" key="15">
    <source>
        <dbReference type="Pfam" id="PF00593"/>
    </source>
</evidence>
<evidence type="ECO:0000256" key="2">
    <source>
        <dbReference type="ARBA" id="ARBA00022448"/>
    </source>
</evidence>
<keyword evidence="10 11" id="KW-0998">Cell outer membrane</keyword>
<dbReference type="PANTHER" id="PTHR32552">
    <property type="entry name" value="FERRICHROME IRON RECEPTOR-RELATED"/>
    <property type="match status" value="1"/>
</dbReference>
<keyword evidence="6" id="KW-0408">Iron</keyword>
<evidence type="ECO:0000259" key="16">
    <source>
        <dbReference type="Pfam" id="PF07715"/>
    </source>
</evidence>
<gene>
    <name evidence="17" type="ORF">RLDS_16790</name>
</gene>
<evidence type="ECO:0000256" key="4">
    <source>
        <dbReference type="ARBA" id="ARBA00022496"/>
    </source>
</evidence>
<comment type="caution">
    <text evidence="17">The sequence shown here is derived from an EMBL/GenBank/DDBJ whole genome shotgun (WGS) entry which is preliminary data.</text>
</comment>
<protein>
    <recommendedName>
        <fullName evidence="19">TonB-denpendent receptor</fullName>
    </recommendedName>
</protein>
<organism evidence="17 18">
    <name type="scientific">Sphingobium lactosutens DS20</name>
    <dbReference type="NCBI Taxonomy" id="1331060"/>
    <lineage>
        <taxon>Bacteria</taxon>
        <taxon>Pseudomonadati</taxon>
        <taxon>Pseudomonadota</taxon>
        <taxon>Alphaproteobacteria</taxon>
        <taxon>Sphingomonadales</taxon>
        <taxon>Sphingomonadaceae</taxon>
        <taxon>Sphingobium</taxon>
    </lineage>
</organism>
<dbReference type="Proteomes" id="UP000015531">
    <property type="component" value="Unassembled WGS sequence"/>
</dbReference>
<dbReference type="GO" id="GO:0009279">
    <property type="term" value="C:cell outer membrane"/>
    <property type="evidence" value="ECO:0007669"/>
    <property type="project" value="UniProtKB-SubCell"/>
</dbReference>
<feature type="signal peptide" evidence="14">
    <location>
        <begin position="1"/>
        <end position="22"/>
    </location>
</feature>
<evidence type="ECO:0000256" key="10">
    <source>
        <dbReference type="ARBA" id="ARBA00023237"/>
    </source>
</evidence>
<dbReference type="SUPFAM" id="SSF56935">
    <property type="entry name" value="Porins"/>
    <property type="match status" value="1"/>
</dbReference>
<evidence type="ECO:0000256" key="1">
    <source>
        <dbReference type="ARBA" id="ARBA00004571"/>
    </source>
</evidence>
<keyword evidence="9 11" id="KW-0472">Membrane</keyword>
<feature type="chain" id="PRO_5004564846" description="TonB-denpendent receptor" evidence="14">
    <location>
        <begin position="23"/>
        <end position="752"/>
    </location>
</feature>
<evidence type="ECO:0000256" key="9">
    <source>
        <dbReference type="ARBA" id="ARBA00023136"/>
    </source>
</evidence>
<accession>T0INM5</accession>
<evidence type="ECO:0000256" key="8">
    <source>
        <dbReference type="ARBA" id="ARBA00023077"/>
    </source>
</evidence>
<evidence type="ECO:0008006" key="19">
    <source>
        <dbReference type="Google" id="ProtNLM"/>
    </source>
</evidence>
<evidence type="ECO:0000256" key="7">
    <source>
        <dbReference type="ARBA" id="ARBA00023065"/>
    </source>
</evidence>
<dbReference type="EMBL" id="ATDP01000097">
    <property type="protein sequence ID" value="EQB13390.1"/>
    <property type="molecule type" value="Genomic_DNA"/>
</dbReference>
<feature type="domain" description="TonB-dependent receptor-like beta-barrel" evidence="15">
    <location>
        <begin position="275"/>
        <end position="717"/>
    </location>
</feature>
<feature type="region of interest" description="Disordered" evidence="13">
    <location>
        <begin position="29"/>
        <end position="68"/>
    </location>
</feature>
<keyword evidence="18" id="KW-1185">Reference proteome</keyword>
<evidence type="ECO:0000256" key="13">
    <source>
        <dbReference type="SAM" id="MobiDB-lite"/>
    </source>
</evidence>
<proteinExistence type="inferred from homology"/>
<comment type="subcellular location">
    <subcellularLocation>
        <location evidence="1 11">Cell outer membrane</location>
        <topology evidence="1 11">Multi-pass membrane protein</topology>
    </subcellularLocation>
</comment>
<evidence type="ECO:0000256" key="12">
    <source>
        <dbReference type="RuleBase" id="RU003357"/>
    </source>
</evidence>
<dbReference type="Pfam" id="PF07715">
    <property type="entry name" value="Plug"/>
    <property type="match status" value="1"/>
</dbReference>
<evidence type="ECO:0000313" key="18">
    <source>
        <dbReference type="Proteomes" id="UP000015531"/>
    </source>
</evidence>
<feature type="domain" description="TonB-dependent receptor plug" evidence="16">
    <location>
        <begin position="84"/>
        <end position="189"/>
    </location>
</feature>
<evidence type="ECO:0000256" key="3">
    <source>
        <dbReference type="ARBA" id="ARBA00022452"/>
    </source>
</evidence>
<evidence type="ECO:0000256" key="11">
    <source>
        <dbReference type="PROSITE-ProRule" id="PRU01360"/>
    </source>
</evidence>
<dbReference type="InterPro" id="IPR039426">
    <property type="entry name" value="TonB-dep_rcpt-like"/>
</dbReference>
<keyword evidence="14" id="KW-0732">Signal</keyword>
<sequence length="752" mass="80396">MIYRHAVLGNLVATLLSTTAWAQIPAGSLPQSQGTVGGQNQPSSIPDNAPVPSGSVSPQAPGTAPESQGLEDIVVTAQKRSESLQDVPIAISAVTATQLSNTGINNVSDIKLVVPALNVTNSAGSVSFSLRGIGSNGIGPGVENPIALYIDGVYYASPAASLLALNNVAQIEVLKGPQGTLFGRNATGGLLQITTREPSEVATGSANVSYGNYDIFNGDAYISGPITDTLFADFAVTGTHQGDGYGRNLATGGDVLKIDRDIALRSKMVFAPRDGTKFTLIGDYATHRDSFITNVVRGGTVSGYFPAAGPVPDLGYDAFNDTAPVTTTKGGGVSLRYDQEINDLNFMSLTAYRKSKQSTLFDYDGTQQPLEYISQTQGDHQFSQELQLSSRQRGRFTWLVGAYYFKGVSAYDPFILTANDQGVRVTINNSVSAESFAGYAQGTYEIFDDTNLTLGGRYTTEKRSAYDGLTDVFVLPLNLALPTTEAPDASKRFNKFTYRASLDHRFSPEVLAYLSYNRGFKSGGFNAPLPGSAAYRPETLDAFEGGLKLDIVDRRVRLNVAGFYYRYTDIQIQQLLAGAITILNAGKARDYGIDADVTVKATDSLRLNGGFNLISAKFTSFPNCLRSTPAGGTPSVVGSCAGNQLPLAATFTMNAGASYNRDLGFAIFDGAINLYHSSGFYTESDNITRQRAYDILNGTLKLTLPNKISFGVFGKNLLNKRVLNFASTLPNGSHFVNYQAPRTYGATVGFSF</sequence>
<dbReference type="InterPro" id="IPR036942">
    <property type="entry name" value="Beta-barrel_TonB_sf"/>
</dbReference>
<dbReference type="Gene3D" id="2.40.170.20">
    <property type="entry name" value="TonB-dependent receptor, beta-barrel domain"/>
    <property type="match status" value="1"/>
</dbReference>
<evidence type="ECO:0000256" key="6">
    <source>
        <dbReference type="ARBA" id="ARBA00023004"/>
    </source>
</evidence>
<evidence type="ECO:0000256" key="5">
    <source>
        <dbReference type="ARBA" id="ARBA00022692"/>
    </source>
</evidence>
<dbReference type="PANTHER" id="PTHR32552:SF81">
    <property type="entry name" value="TONB-DEPENDENT OUTER MEMBRANE RECEPTOR"/>
    <property type="match status" value="1"/>
</dbReference>
<dbReference type="RefSeq" id="WP_021226967.1">
    <property type="nucleotide sequence ID" value="NZ_ATDP01000097.1"/>
</dbReference>
<dbReference type="InterPro" id="IPR000531">
    <property type="entry name" value="Beta-barrel_TonB"/>
</dbReference>
<keyword evidence="2 11" id="KW-0813">Transport</keyword>
<name>T0INM5_9SPHN</name>
<dbReference type="eggNOG" id="COG4771">
    <property type="taxonomic scope" value="Bacteria"/>
</dbReference>
<dbReference type="InterPro" id="IPR012910">
    <property type="entry name" value="Plug_dom"/>
</dbReference>
<keyword evidence="7" id="KW-0406">Ion transport</keyword>
<evidence type="ECO:0000256" key="14">
    <source>
        <dbReference type="SAM" id="SignalP"/>
    </source>
</evidence>
<evidence type="ECO:0000313" key="17">
    <source>
        <dbReference type="EMBL" id="EQB13390.1"/>
    </source>
</evidence>